<keyword evidence="4 6" id="KW-1133">Transmembrane helix</keyword>
<feature type="transmembrane region" description="Helical" evidence="6">
    <location>
        <begin position="448"/>
        <end position="469"/>
    </location>
</feature>
<evidence type="ECO:0000256" key="3">
    <source>
        <dbReference type="ARBA" id="ARBA00022692"/>
    </source>
</evidence>
<organism evidence="7 8">
    <name type="scientific">Clytia hemisphaerica</name>
    <dbReference type="NCBI Taxonomy" id="252671"/>
    <lineage>
        <taxon>Eukaryota</taxon>
        <taxon>Metazoa</taxon>
        <taxon>Cnidaria</taxon>
        <taxon>Hydrozoa</taxon>
        <taxon>Hydroidolina</taxon>
        <taxon>Leptothecata</taxon>
        <taxon>Obeliida</taxon>
        <taxon>Clytiidae</taxon>
        <taxon>Clytia</taxon>
    </lineage>
</organism>
<feature type="transmembrane region" description="Helical" evidence="6">
    <location>
        <begin position="162"/>
        <end position="180"/>
    </location>
</feature>
<dbReference type="InterPro" id="IPR036259">
    <property type="entry name" value="MFS_trans_sf"/>
</dbReference>
<name>A0A7M5VD71_9CNID</name>
<dbReference type="RefSeq" id="XP_066921272.1">
    <property type="nucleotide sequence ID" value="XM_067065171.1"/>
</dbReference>
<evidence type="ECO:0000256" key="2">
    <source>
        <dbReference type="ARBA" id="ARBA00022448"/>
    </source>
</evidence>
<evidence type="ECO:0000256" key="5">
    <source>
        <dbReference type="ARBA" id="ARBA00023136"/>
    </source>
</evidence>
<dbReference type="PANTHER" id="PTHR23510">
    <property type="entry name" value="INNER MEMBRANE TRANSPORT PROTEIN YAJR"/>
    <property type="match status" value="1"/>
</dbReference>
<dbReference type="GeneID" id="136808630"/>
<dbReference type="CDD" id="cd06174">
    <property type="entry name" value="MFS"/>
    <property type="match status" value="1"/>
</dbReference>
<dbReference type="InterPro" id="IPR011701">
    <property type="entry name" value="MFS"/>
</dbReference>
<protein>
    <submittedName>
        <fullName evidence="7">Uncharacterized protein</fullName>
    </submittedName>
</protein>
<sequence length="483" mass="55180">MAETTTLEKSEEYKKWTKLLKKTTYISYLLSFLNGLEANAVLIVLLYYLEESFKMTPDEVRLYYSLTEAFNALGQIFSGLLMGRYMDRTRNLKLSCLLILCATIVGNLLYSLPIHVLFIIIGRFLCGFNEAFQVAFCGEFKRCYHKEDELIQVLSWYELSNAIGMAAGPGAPVFFSWVHLKIGGWMINKYNALHVFLVVLLVLLFVILWFQLTDLSKDLDRMRVKFNTMSKSSHDEQALEERSGRINSRKDRLTTGEICNSNKHASVPKGSRKLMEWNVLKLLQIDIISLCTSYTIIRYCTNASASLIAMNAATLFHWPVNWISWLTIAGAGTHFLVITILIKCHVFKGLKSNYFFYLSALNLTLVMLAIIPLPRIDNFKSYTFQLLYLAFLMLAKGWTYFNAQSAGKILLFNTVTPENSCLIDSIRSSAGSLARLFAYSTSFLCFKYPGYVILPAGTILFIGICVIVYRYKVYLYKQRKGVK</sequence>
<feature type="transmembrane region" description="Helical" evidence="6">
    <location>
        <begin position="61"/>
        <end position="82"/>
    </location>
</feature>
<keyword evidence="5 6" id="KW-0472">Membrane</keyword>
<dbReference type="GO" id="GO:0022857">
    <property type="term" value="F:transmembrane transporter activity"/>
    <property type="evidence" value="ECO:0007669"/>
    <property type="project" value="InterPro"/>
</dbReference>
<dbReference type="Gene3D" id="1.20.1250.20">
    <property type="entry name" value="MFS general substrate transporter like domains"/>
    <property type="match status" value="1"/>
</dbReference>
<comment type="subcellular location">
    <subcellularLocation>
        <location evidence="1">Endomembrane system</location>
        <topology evidence="1">Multi-pass membrane protein</topology>
    </subcellularLocation>
</comment>
<evidence type="ECO:0000256" key="6">
    <source>
        <dbReference type="SAM" id="Phobius"/>
    </source>
</evidence>
<dbReference type="SUPFAM" id="SSF103473">
    <property type="entry name" value="MFS general substrate transporter"/>
    <property type="match status" value="1"/>
</dbReference>
<dbReference type="GO" id="GO:0012505">
    <property type="term" value="C:endomembrane system"/>
    <property type="evidence" value="ECO:0007669"/>
    <property type="project" value="UniProtKB-SubCell"/>
</dbReference>
<evidence type="ECO:0000256" key="4">
    <source>
        <dbReference type="ARBA" id="ARBA00022989"/>
    </source>
</evidence>
<feature type="transmembrane region" description="Helical" evidence="6">
    <location>
        <begin position="192"/>
        <end position="212"/>
    </location>
</feature>
<feature type="transmembrane region" description="Helical" evidence="6">
    <location>
        <begin position="25"/>
        <end position="49"/>
    </location>
</feature>
<keyword evidence="2" id="KW-0813">Transport</keyword>
<feature type="transmembrane region" description="Helical" evidence="6">
    <location>
        <begin position="94"/>
        <end position="121"/>
    </location>
</feature>
<reference evidence="7" key="1">
    <citation type="submission" date="2021-01" db="UniProtKB">
        <authorList>
            <consortium name="EnsemblMetazoa"/>
        </authorList>
    </citation>
    <scope>IDENTIFICATION</scope>
</reference>
<dbReference type="InterPro" id="IPR051068">
    <property type="entry name" value="MFS_Domain-Containing_Protein"/>
</dbReference>
<dbReference type="EnsemblMetazoa" id="CLYHEMT007593.2">
    <property type="protein sequence ID" value="CLYHEMP007593.2"/>
    <property type="gene ID" value="CLYHEMG007593"/>
</dbReference>
<feature type="transmembrane region" description="Helical" evidence="6">
    <location>
        <begin position="322"/>
        <end position="342"/>
    </location>
</feature>
<dbReference type="PANTHER" id="PTHR23510:SF3">
    <property type="entry name" value="MAJOR FACILITATOR SUPERFAMILY DOMAIN-CONTAINING PROTEIN 8"/>
    <property type="match status" value="1"/>
</dbReference>
<evidence type="ECO:0000313" key="7">
    <source>
        <dbReference type="EnsemblMetazoa" id="CLYHEMP007593.2"/>
    </source>
</evidence>
<dbReference type="Pfam" id="PF07690">
    <property type="entry name" value="MFS_1"/>
    <property type="match status" value="1"/>
</dbReference>
<dbReference type="AlphaFoldDB" id="A0A7M5VD71"/>
<keyword evidence="8" id="KW-1185">Reference proteome</keyword>
<dbReference type="Proteomes" id="UP000594262">
    <property type="component" value="Unplaced"/>
</dbReference>
<evidence type="ECO:0000256" key="1">
    <source>
        <dbReference type="ARBA" id="ARBA00004127"/>
    </source>
</evidence>
<dbReference type="OrthoDB" id="6381066at2759"/>
<accession>A0A7M5VD71</accession>
<proteinExistence type="predicted"/>
<evidence type="ECO:0000313" key="8">
    <source>
        <dbReference type="Proteomes" id="UP000594262"/>
    </source>
</evidence>
<keyword evidence="3 6" id="KW-0812">Transmembrane</keyword>
<feature type="transmembrane region" description="Helical" evidence="6">
    <location>
        <begin position="354"/>
        <end position="374"/>
    </location>
</feature>